<dbReference type="InterPro" id="IPR000219">
    <property type="entry name" value="DH_dom"/>
</dbReference>
<dbReference type="PANTHER" id="PTHR12673:SF263">
    <property type="entry name" value="PLECKSTRIN DOMAIN-CONTAINING PROTEIN"/>
    <property type="match status" value="1"/>
</dbReference>
<keyword evidence="6" id="KW-1185">Reference proteome</keyword>
<proteinExistence type="predicted"/>
<dbReference type="InterPro" id="IPR001715">
    <property type="entry name" value="CH_dom"/>
</dbReference>
<dbReference type="PANTHER" id="PTHR12673">
    <property type="entry name" value="FACIOGENITAL DYSPLASIA PROTEIN"/>
    <property type="match status" value="1"/>
</dbReference>
<dbReference type="SMART" id="SM00233">
    <property type="entry name" value="PH"/>
    <property type="match status" value="2"/>
</dbReference>
<protein>
    <submittedName>
        <fullName evidence="5">Rho/RAC guanine nucleotide exchange factor, putative</fullName>
    </submittedName>
</protein>
<dbReference type="SUPFAM" id="SSF50729">
    <property type="entry name" value="PH domain-like"/>
    <property type="match status" value="2"/>
</dbReference>
<evidence type="ECO:0000313" key="5">
    <source>
        <dbReference type="EMBL" id="ELP86511.1"/>
    </source>
</evidence>
<dbReference type="Gene3D" id="1.20.900.10">
    <property type="entry name" value="Dbl homology (DH) domain"/>
    <property type="match status" value="1"/>
</dbReference>
<feature type="compositionally biased region" description="Acidic residues" evidence="1">
    <location>
        <begin position="286"/>
        <end position="309"/>
    </location>
</feature>
<dbReference type="Pfam" id="PF00169">
    <property type="entry name" value="PH"/>
    <property type="match status" value="1"/>
</dbReference>
<gene>
    <name evidence="5" type="ORF">EIN_034320</name>
</gene>
<name>A0A0A1U492_ENTIV</name>
<evidence type="ECO:0000259" key="2">
    <source>
        <dbReference type="PROSITE" id="PS50003"/>
    </source>
</evidence>
<dbReference type="RefSeq" id="XP_004185857.1">
    <property type="nucleotide sequence ID" value="XM_004185809.1"/>
</dbReference>
<dbReference type="GO" id="GO:0005085">
    <property type="term" value="F:guanyl-nucleotide exchange factor activity"/>
    <property type="evidence" value="ECO:0007669"/>
    <property type="project" value="InterPro"/>
</dbReference>
<dbReference type="Gene3D" id="1.10.418.10">
    <property type="entry name" value="Calponin-like domain"/>
    <property type="match status" value="1"/>
</dbReference>
<dbReference type="KEGG" id="eiv:EIN_034320"/>
<dbReference type="EMBL" id="KB206969">
    <property type="protein sequence ID" value="ELP86511.1"/>
    <property type="molecule type" value="Genomic_DNA"/>
</dbReference>
<feature type="domain" description="PH" evidence="2">
    <location>
        <begin position="783"/>
        <end position="881"/>
    </location>
</feature>
<dbReference type="Proteomes" id="UP000014680">
    <property type="component" value="Unassembled WGS sequence"/>
</dbReference>
<evidence type="ECO:0000313" key="6">
    <source>
        <dbReference type="Proteomes" id="UP000014680"/>
    </source>
</evidence>
<dbReference type="SUPFAM" id="SSF47576">
    <property type="entry name" value="Calponin-homology domain, CH-domain"/>
    <property type="match status" value="1"/>
</dbReference>
<dbReference type="PROSITE" id="PS50003">
    <property type="entry name" value="PH_DOMAIN"/>
    <property type="match status" value="2"/>
</dbReference>
<evidence type="ECO:0000256" key="1">
    <source>
        <dbReference type="SAM" id="MobiDB-lite"/>
    </source>
</evidence>
<evidence type="ECO:0000259" key="3">
    <source>
        <dbReference type="PROSITE" id="PS50010"/>
    </source>
</evidence>
<accession>A0A0A1U492</accession>
<feature type="domain" description="PH" evidence="2">
    <location>
        <begin position="646"/>
        <end position="750"/>
    </location>
</feature>
<dbReference type="PROSITE" id="PS50021">
    <property type="entry name" value="CH"/>
    <property type="match status" value="1"/>
</dbReference>
<dbReference type="SMART" id="SM00033">
    <property type="entry name" value="CH"/>
    <property type="match status" value="1"/>
</dbReference>
<reference evidence="5 6" key="1">
    <citation type="submission" date="2012-10" db="EMBL/GenBank/DDBJ databases">
        <authorList>
            <person name="Zafar N."/>
            <person name="Inman J."/>
            <person name="Hall N."/>
            <person name="Lorenzi H."/>
            <person name="Caler E."/>
        </authorList>
    </citation>
    <scope>NUCLEOTIDE SEQUENCE [LARGE SCALE GENOMIC DNA]</scope>
    <source>
        <strain evidence="5 6">IP1</strain>
    </source>
</reference>
<feature type="domain" description="Calponin-homology (CH)" evidence="4">
    <location>
        <begin position="5"/>
        <end position="107"/>
    </location>
</feature>
<dbReference type="Gene3D" id="2.30.29.30">
    <property type="entry name" value="Pleckstrin-homology domain (PH domain)/Phosphotyrosine-binding domain (PTB)"/>
    <property type="match status" value="2"/>
</dbReference>
<feature type="region of interest" description="Disordered" evidence="1">
    <location>
        <begin position="250"/>
        <end position="309"/>
    </location>
</feature>
<dbReference type="AlphaFoldDB" id="A0A0A1U492"/>
<sequence length="921" mass="106871">MSFNNTEEQQLLEWVRKQLPTRIVSSVTTDFRDGHVFVELAALITKTSIPKIEPGTTTQQKMNNVDLALQIVTNKFGKLEGVSIQCIVNGNRDQTLDFINHLKRIVGFEKLKRIQQNQKIRKDLKAFEEKTKMMRNTVNFSLVESGSSSMFGRKSAFISTKSGVEMKRCTVIYDDAQYPRINPQRASPTKTRTIELKKQKGLCRKVGIRNGSFESKKVGAPNKEELLLTTSKLSAEGIVPQKSKGVITVKPPELIKKEESHQKKSSFTEEDDITLPEENNNKKMDEIEDESSSEPSEEESSSEENYIELDDKEQNELMKCVVKRVEKEDTNGGDPNIKKIKNNVFKVKNVYYVVSDVVNGENILSPLNLSVDATVSCIQSILRTKVLSKTFSIEIKKEQKNIQDISRKAQKHMQTFIKVQAMAKGYFFRKSKLARKMKDLKYAVREIVESERSYFKDLNIIQKMIDKTLELSPKSDIVHQAKLVIGTMITCNSMLLKTLEEMIKKDPFGKTLHLSFSTFTKYLTYYTTYMNIYLPLKTFYESDSNKSIVKTISKHFLNDLEPDNYLMRPIQRPPRYKLLMDAVVSALPEWWQNQKELKTCSNTLREAVFHLNTCMKKNNDQRAVDELLSKLSFPKKFLLEKDTQRRIVYQGFLSRKQKGKKDDEFCCFLFNDYLVFAKVRREDVGDIPSETLKNKSKVYHVIDMRQVTLMDVPSEESTFCINIPQKLFLLKAENEDNKLTWMHQIDGVFALQQQKMLVRLSSLNSSIPPLDISVFNQTEYLIHPDYEETIFYFNQANNNWEQVFMMLQKNVVCMFVNAEEAATLKQPTLVFDILQLKFKGVQVSQRKYTFEVYYKNFTYIFATNNNNCKFVWLSLLRNSFYTHCKSIMDLNSFGINEFSTDLLKTWTVFDDILPDIDSDHY</sequence>
<dbReference type="InterPro" id="IPR036872">
    <property type="entry name" value="CH_dom_sf"/>
</dbReference>
<evidence type="ECO:0000259" key="4">
    <source>
        <dbReference type="PROSITE" id="PS50021"/>
    </source>
</evidence>
<dbReference type="SMART" id="SM00325">
    <property type="entry name" value="RhoGEF"/>
    <property type="match status" value="1"/>
</dbReference>
<dbReference type="GO" id="GO:0005737">
    <property type="term" value="C:cytoplasm"/>
    <property type="evidence" value="ECO:0007669"/>
    <property type="project" value="TreeGrafter"/>
</dbReference>
<dbReference type="InterPro" id="IPR051092">
    <property type="entry name" value="FYVE_RhoGEF_PH"/>
</dbReference>
<feature type="domain" description="DH" evidence="3">
    <location>
        <begin position="439"/>
        <end position="614"/>
    </location>
</feature>
<dbReference type="PROSITE" id="PS50010">
    <property type="entry name" value="DH_2"/>
    <property type="match status" value="1"/>
</dbReference>
<dbReference type="GeneID" id="14885473"/>
<dbReference type="InterPro" id="IPR035899">
    <property type="entry name" value="DBL_dom_sf"/>
</dbReference>
<dbReference type="OMA" id="MNGIYYI"/>
<dbReference type="InterPro" id="IPR001849">
    <property type="entry name" value="PH_domain"/>
</dbReference>
<dbReference type="SUPFAM" id="SSF48065">
    <property type="entry name" value="DBL homology domain (DH-domain)"/>
    <property type="match status" value="1"/>
</dbReference>
<dbReference type="VEuPathDB" id="AmoebaDB:EIN_034320"/>
<organism evidence="5 6">
    <name type="scientific">Entamoeba invadens IP1</name>
    <dbReference type="NCBI Taxonomy" id="370355"/>
    <lineage>
        <taxon>Eukaryota</taxon>
        <taxon>Amoebozoa</taxon>
        <taxon>Evosea</taxon>
        <taxon>Archamoebae</taxon>
        <taxon>Mastigamoebida</taxon>
        <taxon>Entamoebidae</taxon>
        <taxon>Entamoeba</taxon>
    </lineage>
</organism>
<dbReference type="Pfam" id="PF00307">
    <property type="entry name" value="CH"/>
    <property type="match status" value="1"/>
</dbReference>
<feature type="compositionally biased region" description="Basic and acidic residues" evidence="1">
    <location>
        <begin position="253"/>
        <end position="262"/>
    </location>
</feature>
<dbReference type="OrthoDB" id="29060at2759"/>
<dbReference type="Pfam" id="PF00621">
    <property type="entry name" value="RhoGEF"/>
    <property type="match status" value="1"/>
</dbReference>
<dbReference type="InterPro" id="IPR011993">
    <property type="entry name" value="PH-like_dom_sf"/>
</dbReference>